<feature type="transmembrane region" description="Helical" evidence="7">
    <location>
        <begin position="250"/>
        <end position="272"/>
    </location>
</feature>
<dbReference type="InterPro" id="IPR036259">
    <property type="entry name" value="MFS_trans_sf"/>
</dbReference>
<keyword evidence="6 7" id="KW-0472">Membrane</keyword>
<feature type="transmembrane region" description="Helical" evidence="7">
    <location>
        <begin position="284"/>
        <end position="302"/>
    </location>
</feature>
<proteinExistence type="predicted"/>
<dbReference type="RefSeq" id="WP_211695725.1">
    <property type="nucleotide sequence ID" value="NZ_CP046600.1"/>
</dbReference>
<keyword evidence="3" id="KW-1003">Cell membrane</keyword>
<keyword evidence="4 7" id="KW-0812">Transmembrane</keyword>
<protein>
    <submittedName>
        <fullName evidence="8">MFS transporter</fullName>
    </submittedName>
</protein>
<dbReference type="PANTHER" id="PTHR23513:SF17">
    <property type="entry name" value="MEMBRANE PROTEIN"/>
    <property type="match status" value="1"/>
</dbReference>
<name>A0A975JZG3_9MYCO</name>
<evidence type="ECO:0000256" key="6">
    <source>
        <dbReference type="ARBA" id="ARBA00023136"/>
    </source>
</evidence>
<feature type="transmembrane region" description="Helical" evidence="7">
    <location>
        <begin position="117"/>
        <end position="139"/>
    </location>
</feature>
<feature type="transmembrane region" description="Helical" evidence="7">
    <location>
        <begin position="322"/>
        <end position="352"/>
    </location>
</feature>
<dbReference type="PANTHER" id="PTHR23513">
    <property type="entry name" value="INTEGRAL MEMBRANE EFFLUX PROTEIN-RELATED"/>
    <property type="match status" value="1"/>
</dbReference>
<dbReference type="Proteomes" id="UP000682202">
    <property type="component" value="Chromosome"/>
</dbReference>
<evidence type="ECO:0000313" key="8">
    <source>
        <dbReference type="EMBL" id="QUR68150.1"/>
    </source>
</evidence>
<feature type="transmembrane region" description="Helical" evidence="7">
    <location>
        <begin position="402"/>
        <end position="425"/>
    </location>
</feature>
<evidence type="ECO:0000256" key="2">
    <source>
        <dbReference type="ARBA" id="ARBA00022448"/>
    </source>
</evidence>
<dbReference type="InterPro" id="IPR010290">
    <property type="entry name" value="TM_effector"/>
</dbReference>
<dbReference type="EMBL" id="CP046600">
    <property type="protein sequence ID" value="QUR68150.1"/>
    <property type="molecule type" value="Genomic_DNA"/>
</dbReference>
<feature type="transmembrane region" description="Helical" evidence="7">
    <location>
        <begin position="74"/>
        <end position="96"/>
    </location>
</feature>
<gene>
    <name evidence="8" type="ORF">F6B93_14600</name>
</gene>
<keyword evidence="9" id="KW-1185">Reference proteome</keyword>
<keyword evidence="2" id="KW-0813">Transport</keyword>
<evidence type="ECO:0000256" key="3">
    <source>
        <dbReference type="ARBA" id="ARBA00022475"/>
    </source>
</evidence>
<evidence type="ECO:0000256" key="4">
    <source>
        <dbReference type="ARBA" id="ARBA00022692"/>
    </source>
</evidence>
<dbReference type="CDD" id="cd06173">
    <property type="entry name" value="MFS_MefA_like"/>
    <property type="match status" value="1"/>
</dbReference>
<evidence type="ECO:0000256" key="1">
    <source>
        <dbReference type="ARBA" id="ARBA00004651"/>
    </source>
</evidence>
<dbReference type="AlphaFoldDB" id="A0A975JZG3"/>
<dbReference type="SUPFAM" id="SSF103473">
    <property type="entry name" value="MFS general substrate transporter"/>
    <property type="match status" value="1"/>
</dbReference>
<keyword evidence="5 7" id="KW-1133">Transmembrane helix</keyword>
<feature type="transmembrane region" description="Helical" evidence="7">
    <location>
        <begin position="195"/>
        <end position="215"/>
    </location>
</feature>
<dbReference type="Pfam" id="PF05977">
    <property type="entry name" value="MFS_3"/>
    <property type="match status" value="1"/>
</dbReference>
<feature type="transmembrane region" description="Helical" evidence="7">
    <location>
        <begin position="167"/>
        <end position="188"/>
    </location>
</feature>
<evidence type="ECO:0000256" key="5">
    <source>
        <dbReference type="ARBA" id="ARBA00022989"/>
    </source>
</evidence>
<evidence type="ECO:0000313" key="9">
    <source>
        <dbReference type="Proteomes" id="UP000682202"/>
    </source>
</evidence>
<reference evidence="8" key="1">
    <citation type="submission" date="2019-12" db="EMBL/GenBank/DDBJ databases">
        <title>Mycobacterium spongiae sp. nov.</title>
        <authorList>
            <person name="Stinear T."/>
        </authorList>
    </citation>
    <scope>NUCLEOTIDE SEQUENCE</scope>
    <source>
        <strain evidence="8">FSD4b-SM</strain>
    </source>
</reference>
<dbReference type="GO" id="GO:0005886">
    <property type="term" value="C:plasma membrane"/>
    <property type="evidence" value="ECO:0007669"/>
    <property type="project" value="UniProtKB-SubCell"/>
</dbReference>
<accession>A0A975JZG3</accession>
<evidence type="ECO:0000256" key="7">
    <source>
        <dbReference type="SAM" id="Phobius"/>
    </source>
</evidence>
<sequence>MNPATLPTLAAPAAGQQTVAGGRGWRGARKLLRGPLGPLVGGQCLGQLADGLAQITFAQFVLFDVAQGATPARIAAVLAVTLLPFSLVGPFAGILIDRLDRRRTLVVVSAVRASLTMLAILTVIAQSTIAAYIGVLILLSSSRFVMAAKGAALPRTVPRADLVTGNAVSSVLGLSSQFLGAVGGSLIVGRSTAAGFAIATVLYLGAALVFTRLPYVGSKQRGEVLSQVRRVAKELADGLRVAASTAEIRWPLLAVAGHRVLLGAGFVVLVLMADSRYQLEISGYGVALAATGFAAFAGSALAPPLARRYSATALVPLSFLPAAAAAFIGGLIGSVAVLVACVGVVAFAFQVLKISVDALVGGNAPDAVRGRIFAVYDVLYNVSFVAAGLLMIPLWHADSERLLLWLVAGGFALGWAVFGTAMSVVRRRASQSRGTW</sequence>
<feature type="transmembrane region" description="Helical" evidence="7">
    <location>
        <begin position="373"/>
        <end position="396"/>
    </location>
</feature>
<comment type="subcellular location">
    <subcellularLocation>
        <location evidence="1">Cell membrane</location>
        <topology evidence="1">Multi-pass membrane protein</topology>
    </subcellularLocation>
</comment>
<dbReference type="Gene3D" id="1.20.1250.20">
    <property type="entry name" value="MFS general substrate transporter like domains"/>
    <property type="match status" value="1"/>
</dbReference>
<dbReference type="KEGG" id="mspg:F6B93_14600"/>
<organism evidence="8 9">
    <name type="scientific">Mycobacterium spongiae</name>
    <dbReference type="NCBI Taxonomy" id="886343"/>
    <lineage>
        <taxon>Bacteria</taxon>
        <taxon>Bacillati</taxon>
        <taxon>Actinomycetota</taxon>
        <taxon>Actinomycetes</taxon>
        <taxon>Mycobacteriales</taxon>
        <taxon>Mycobacteriaceae</taxon>
        <taxon>Mycobacterium</taxon>
    </lineage>
</organism>